<comment type="caution">
    <text evidence="2">The sequence shown here is derived from an EMBL/GenBank/DDBJ whole genome shotgun (WGS) entry which is preliminary data.</text>
</comment>
<accession>A0A833YQQ2</accession>
<dbReference type="Proteomes" id="UP000664940">
    <property type="component" value="Unassembled WGS sequence"/>
</dbReference>
<dbReference type="EMBL" id="JABVXQ010000014">
    <property type="protein sequence ID" value="KAF6078443.1"/>
    <property type="molecule type" value="Genomic_DNA"/>
</dbReference>
<feature type="compositionally biased region" description="Low complexity" evidence="1">
    <location>
        <begin position="77"/>
        <end position="91"/>
    </location>
</feature>
<protein>
    <submittedName>
        <fullName evidence="2">Uncharacterized protein</fullName>
    </submittedName>
</protein>
<feature type="region of interest" description="Disordered" evidence="1">
    <location>
        <begin position="64"/>
        <end position="116"/>
    </location>
</feature>
<dbReference type="AlphaFoldDB" id="A0A833YQQ2"/>
<reference evidence="2 3" key="1">
    <citation type="journal article" date="2020" name="Nature">
        <title>Six reference-quality genomes reveal evolution of bat adaptations.</title>
        <authorList>
            <person name="Jebb D."/>
            <person name="Huang Z."/>
            <person name="Pippel M."/>
            <person name="Hughes G.M."/>
            <person name="Lavrichenko K."/>
            <person name="Devanna P."/>
            <person name="Winkler S."/>
            <person name="Jermiin L.S."/>
            <person name="Skirmuntt E.C."/>
            <person name="Katzourakis A."/>
            <person name="Burkitt-Gray L."/>
            <person name="Ray D.A."/>
            <person name="Sullivan K.A.M."/>
            <person name="Roscito J.G."/>
            <person name="Kirilenko B.M."/>
            <person name="Davalos L.M."/>
            <person name="Corthals A.P."/>
            <person name="Power M.L."/>
            <person name="Jones G."/>
            <person name="Ransome R.D."/>
            <person name="Dechmann D.K.N."/>
            <person name="Locatelli A.G."/>
            <person name="Puechmaille S.J."/>
            <person name="Fedrigo O."/>
            <person name="Jarvis E.D."/>
            <person name="Hiller M."/>
            <person name="Vernes S.C."/>
            <person name="Myers E.W."/>
            <person name="Teeling E.C."/>
        </authorList>
    </citation>
    <scope>NUCLEOTIDE SEQUENCE [LARGE SCALE GENOMIC DNA]</scope>
    <source>
        <strain evidence="2">Bat1K_MPI-CBG_1</strain>
    </source>
</reference>
<name>A0A833YQQ2_9CHIR</name>
<proteinExistence type="predicted"/>
<feature type="compositionally biased region" description="Pro residues" evidence="1">
    <location>
        <begin position="99"/>
        <end position="113"/>
    </location>
</feature>
<organism evidence="2 3">
    <name type="scientific">Phyllostomus discolor</name>
    <name type="common">pale spear-nosed bat</name>
    <dbReference type="NCBI Taxonomy" id="89673"/>
    <lineage>
        <taxon>Eukaryota</taxon>
        <taxon>Metazoa</taxon>
        <taxon>Chordata</taxon>
        <taxon>Craniata</taxon>
        <taxon>Vertebrata</taxon>
        <taxon>Euteleostomi</taxon>
        <taxon>Mammalia</taxon>
        <taxon>Eutheria</taxon>
        <taxon>Laurasiatheria</taxon>
        <taxon>Chiroptera</taxon>
        <taxon>Yangochiroptera</taxon>
        <taxon>Phyllostomidae</taxon>
        <taxon>Phyllostominae</taxon>
        <taxon>Phyllostomus</taxon>
    </lineage>
</organism>
<sequence>MIGVLNHCVRGWRWAAADDWPRESHTGGDVITADLVLFIHVRFISVLSISPQLLEGRHHLLHFRSPSPRTLPLTGVRSHPFRSSPTSSSRPQAQHELPLAPPASSPSPSPPHLPGGMNRALKSLGCPVALPGLESCLCCSFSKL</sequence>
<evidence type="ECO:0000256" key="1">
    <source>
        <dbReference type="SAM" id="MobiDB-lite"/>
    </source>
</evidence>
<evidence type="ECO:0000313" key="2">
    <source>
        <dbReference type="EMBL" id="KAF6078443.1"/>
    </source>
</evidence>
<gene>
    <name evidence="2" type="ORF">HJG60_009260</name>
</gene>
<evidence type="ECO:0000313" key="3">
    <source>
        <dbReference type="Proteomes" id="UP000664940"/>
    </source>
</evidence>